<protein>
    <recommendedName>
        <fullName evidence="4">Questionable protein</fullName>
    </recommendedName>
</protein>
<feature type="region of interest" description="Disordered" evidence="1">
    <location>
        <begin position="1"/>
        <end position="20"/>
    </location>
</feature>
<evidence type="ECO:0000313" key="2">
    <source>
        <dbReference type="EMBL" id="KAL0476214.1"/>
    </source>
</evidence>
<comment type="caution">
    <text evidence="2">The sequence shown here is derived from an EMBL/GenBank/DDBJ whole genome shotgun (WGS) entry which is preliminary data.</text>
</comment>
<dbReference type="Proteomes" id="UP001451303">
    <property type="component" value="Unassembled WGS sequence"/>
</dbReference>
<gene>
    <name evidence="2" type="ORF">QR685DRAFT_594595</name>
</gene>
<evidence type="ECO:0008006" key="4">
    <source>
        <dbReference type="Google" id="ProtNLM"/>
    </source>
</evidence>
<feature type="compositionally biased region" description="Polar residues" evidence="1">
    <location>
        <begin position="1"/>
        <end position="15"/>
    </location>
</feature>
<feature type="compositionally biased region" description="Polar residues" evidence="1">
    <location>
        <begin position="33"/>
        <end position="42"/>
    </location>
</feature>
<sequence length="109" mass="12222">MASRMTGTQHDSPGSSALIPPFRLRAEVRYPSNHSLHDTTVPNPVLPDDDDRVHHCLDPAGPTSELATREAGNFHRPPQGLNERSAVRQCGVECRKRRDMRATWYGVQH</sequence>
<organism evidence="2 3">
    <name type="scientific">Neurospora intermedia</name>
    <dbReference type="NCBI Taxonomy" id="5142"/>
    <lineage>
        <taxon>Eukaryota</taxon>
        <taxon>Fungi</taxon>
        <taxon>Dikarya</taxon>
        <taxon>Ascomycota</taxon>
        <taxon>Pezizomycotina</taxon>
        <taxon>Sordariomycetes</taxon>
        <taxon>Sordariomycetidae</taxon>
        <taxon>Sordariales</taxon>
        <taxon>Sordariaceae</taxon>
        <taxon>Neurospora</taxon>
    </lineage>
</organism>
<evidence type="ECO:0000313" key="3">
    <source>
        <dbReference type="Proteomes" id="UP001451303"/>
    </source>
</evidence>
<dbReference type="EMBL" id="JAVLET010000001">
    <property type="protein sequence ID" value="KAL0476214.1"/>
    <property type="molecule type" value="Genomic_DNA"/>
</dbReference>
<reference evidence="2 3" key="1">
    <citation type="submission" date="2023-09" db="EMBL/GenBank/DDBJ databases">
        <title>Multi-omics analysis of a traditional fermented food reveals byproduct-associated fungal strains for waste-to-food upcycling.</title>
        <authorList>
            <consortium name="Lawrence Berkeley National Laboratory"/>
            <person name="Rekdal V.M."/>
            <person name="Villalobos-Escobedo J.M."/>
            <person name="Rodriguez-Valeron N."/>
            <person name="Garcia M.O."/>
            <person name="Vasquez D.P."/>
            <person name="Damayanti I."/>
            <person name="Sorensen P.M."/>
            <person name="Baidoo E.E."/>
            <person name="De Carvalho A.C."/>
            <person name="Riley R."/>
            <person name="Lipzen A."/>
            <person name="He G."/>
            <person name="Yan M."/>
            <person name="Haridas S."/>
            <person name="Daum C."/>
            <person name="Yoshinaga Y."/>
            <person name="Ng V."/>
            <person name="Grigoriev I.V."/>
            <person name="Munk R."/>
            <person name="Nuraida L."/>
            <person name="Wijaya C.H."/>
            <person name="Morales P.-C."/>
            <person name="Keasling J.D."/>
        </authorList>
    </citation>
    <scope>NUCLEOTIDE SEQUENCE [LARGE SCALE GENOMIC DNA]</scope>
    <source>
        <strain evidence="2 3">FGSC 2613</strain>
    </source>
</reference>
<feature type="region of interest" description="Disordered" evidence="1">
    <location>
        <begin position="33"/>
        <end position="81"/>
    </location>
</feature>
<proteinExistence type="predicted"/>
<name>A0ABR3DU75_NEUIN</name>
<accession>A0ABR3DU75</accession>
<keyword evidence="3" id="KW-1185">Reference proteome</keyword>
<evidence type="ECO:0000256" key="1">
    <source>
        <dbReference type="SAM" id="MobiDB-lite"/>
    </source>
</evidence>